<evidence type="ECO:0000313" key="2">
    <source>
        <dbReference type="EMBL" id="GMF35329.1"/>
    </source>
</evidence>
<feature type="compositionally biased region" description="Low complexity" evidence="1">
    <location>
        <begin position="58"/>
        <end position="81"/>
    </location>
</feature>
<sequence>MAGLGMSQYHPATNCLHEVASQFKKGDFSHCDRTRRADRATLTSDKHMSEHHEPLPPQLSQTGETGTLTGELGTLSGDLSGATQLPTQATEMRSVTGELSMMADMPSQTTEMWSGSVELRETAEVQTNVESEE</sequence>
<gene>
    <name evidence="2" type="ORF">Pfra01_000931700</name>
</gene>
<dbReference type="EMBL" id="BSXT01000867">
    <property type="protein sequence ID" value="GMF35329.1"/>
    <property type="molecule type" value="Genomic_DNA"/>
</dbReference>
<accession>A0A9W7CPF0</accession>
<name>A0A9W7CPF0_9STRA</name>
<dbReference type="Proteomes" id="UP001165121">
    <property type="component" value="Unassembled WGS sequence"/>
</dbReference>
<evidence type="ECO:0000313" key="3">
    <source>
        <dbReference type="Proteomes" id="UP001165121"/>
    </source>
</evidence>
<feature type="compositionally biased region" description="Basic and acidic residues" evidence="1">
    <location>
        <begin position="40"/>
        <end position="54"/>
    </location>
</feature>
<protein>
    <submittedName>
        <fullName evidence="2">Unnamed protein product</fullName>
    </submittedName>
</protein>
<organism evidence="2 3">
    <name type="scientific">Phytophthora fragariaefolia</name>
    <dbReference type="NCBI Taxonomy" id="1490495"/>
    <lineage>
        <taxon>Eukaryota</taxon>
        <taxon>Sar</taxon>
        <taxon>Stramenopiles</taxon>
        <taxon>Oomycota</taxon>
        <taxon>Peronosporomycetes</taxon>
        <taxon>Peronosporales</taxon>
        <taxon>Peronosporaceae</taxon>
        <taxon>Phytophthora</taxon>
    </lineage>
</organism>
<comment type="caution">
    <text evidence="2">The sequence shown here is derived from an EMBL/GenBank/DDBJ whole genome shotgun (WGS) entry which is preliminary data.</text>
</comment>
<dbReference type="AlphaFoldDB" id="A0A9W7CPF0"/>
<evidence type="ECO:0000256" key="1">
    <source>
        <dbReference type="SAM" id="MobiDB-lite"/>
    </source>
</evidence>
<keyword evidence="3" id="KW-1185">Reference proteome</keyword>
<reference evidence="2" key="1">
    <citation type="submission" date="2023-04" db="EMBL/GenBank/DDBJ databases">
        <title>Phytophthora fragariaefolia NBRC 109709.</title>
        <authorList>
            <person name="Ichikawa N."/>
            <person name="Sato H."/>
            <person name="Tonouchi N."/>
        </authorList>
    </citation>
    <scope>NUCLEOTIDE SEQUENCE</scope>
    <source>
        <strain evidence="2">NBRC 109709</strain>
    </source>
</reference>
<feature type="region of interest" description="Disordered" evidence="1">
    <location>
        <begin position="40"/>
        <end position="82"/>
    </location>
</feature>
<proteinExistence type="predicted"/>